<keyword evidence="3" id="KW-1133">Transmembrane helix</keyword>
<proteinExistence type="predicted"/>
<evidence type="ECO:0000256" key="2">
    <source>
        <dbReference type="ARBA" id="ARBA00034247"/>
    </source>
</evidence>
<protein>
    <recommendedName>
        <fullName evidence="1">diguanylate cyclase</fullName>
        <ecNumber evidence="1">2.7.7.65</ecNumber>
    </recommendedName>
</protein>
<evidence type="ECO:0000313" key="5">
    <source>
        <dbReference type="EMBL" id="MBE1504242.1"/>
    </source>
</evidence>
<dbReference type="NCBIfam" id="TIGR00254">
    <property type="entry name" value="GGDEF"/>
    <property type="match status" value="1"/>
</dbReference>
<dbReference type="PANTHER" id="PTHR45138:SF9">
    <property type="entry name" value="DIGUANYLATE CYCLASE DGCM-RELATED"/>
    <property type="match status" value="1"/>
</dbReference>
<sequence>MMLDYNSLLLALGVSATCLAVTLMGSWLVRRAETFLLTGAFGLVLVVAGIFAYAFYVEQPERMLGAGSFVLFHAGFATIWGAGYQFRTGRLPISGIVVRALVAMAISIPPMIAGLDGLAFMADNLAIAFLLFTTARQYWLDRAEAPAPISGITALYTLTAVSFVLCAAVLIWDGKLVLGAAPSNWAEDLSIAVCIAGMTGIGALSLALHQWRLAARHRIDAITDPLTGLLNRRALFDQYGVRAMGVSTAVVVFDIDHFKSVNDRYGHAAGDHVLKVFAGELSANCRSGDTAARLGGEEFALVLKEIMPGRAELAAERIRKAFEERDIYIDDEVLKCTVSVGVAPGRSKPLDFDAMLGEADKALYVAKRAGRNRVELASHLHSVPSEDARSAS</sequence>
<feature type="transmembrane region" description="Helical" evidence="3">
    <location>
        <begin position="147"/>
        <end position="170"/>
    </location>
</feature>
<dbReference type="EMBL" id="JADBEC010000001">
    <property type="protein sequence ID" value="MBE1504242.1"/>
    <property type="molecule type" value="Genomic_DNA"/>
</dbReference>
<keyword evidence="3" id="KW-0472">Membrane</keyword>
<feature type="transmembrane region" description="Helical" evidence="3">
    <location>
        <begin position="190"/>
        <end position="208"/>
    </location>
</feature>
<dbReference type="SUPFAM" id="SSF55073">
    <property type="entry name" value="Nucleotide cyclase"/>
    <property type="match status" value="1"/>
</dbReference>
<dbReference type="Gene3D" id="3.30.70.270">
    <property type="match status" value="1"/>
</dbReference>
<organism evidence="5 6">
    <name type="scientific">Rhizobium viscosum</name>
    <name type="common">Arthrobacter viscosus</name>
    <dbReference type="NCBI Taxonomy" id="1673"/>
    <lineage>
        <taxon>Bacteria</taxon>
        <taxon>Pseudomonadati</taxon>
        <taxon>Pseudomonadota</taxon>
        <taxon>Alphaproteobacteria</taxon>
        <taxon>Hyphomicrobiales</taxon>
        <taxon>Rhizobiaceae</taxon>
        <taxon>Rhizobium/Agrobacterium group</taxon>
        <taxon>Rhizobium</taxon>
    </lineage>
</organism>
<comment type="caution">
    <text evidence="5">The sequence shown here is derived from an EMBL/GenBank/DDBJ whole genome shotgun (WGS) entry which is preliminary data.</text>
</comment>
<dbReference type="InterPro" id="IPR029787">
    <property type="entry name" value="Nucleotide_cyclase"/>
</dbReference>
<name>A0ABR9IM26_RHIVS</name>
<dbReference type="Proteomes" id="UP000620262">
    <property type="component" value="Unassembled WGS sequence"/>
</dbReference>
<feature type="transmembrane region" description="Helical" evidence="3">
    <location>
        <begin position="35"/>
        <end position="57"/>
    </location>
</feature>
<evidence type="ECO:0000256" key="1">
    <source>
        <dbReference type="ARBA" id="ARBA00012528"/>
    </source>
</evidence>
<dbReference type="EC" id="2.7.7.65" evidence="1"/>
<feature type="transmembrane region" description="Helical" evidence="3">
    <location>
        <begin position="91"/>
        <end position="112"/>
    </location>
</feature>
<dbReference type="SMART" id="SM00267">
    <property type="entry name" value="GGDEF"/>
    <property type="match status" value="1"/>
</dbReference>
<evidence type="ECO:0000259" key="4">
    <source>
        <dbReference type="PROSITE" id="PS50887"/>
    </source>
</evidence>
<feature type="transmembrane region" description="Helical" evidence="3">
    <location>
        <begin position="118"/>
        <end position="135"/>
    </location>
</feature>
<dbReference type="RefSeq" id="WP_192728301.1">
    <property type="nucleotide sequence ID" value="NZ_BAAAVL010000001.1"/>
</dbReference>
<feature type="transmembrane region" description="Helical" evidence="3">
    <location>
        <begin position="63"/>
        <end position="84"/>
    </location>
</feature>
<gene>
    <name evidence="5" type="ORF">H4W29_001423</name>
</gene>
<dbReference type="CDD" id="cd01949">
    <property type="entry name" value="GGDEF"/>
    <property type="match status" value="1"/>
</dbReference>
<evidence type="ECO:0000313" key="6">
    <source>
        <dbReference type="Proteomes" id="UP000620262"/>
    </source>
</evidence>
<reference evidence="5 6" key="1">
    <citation type="submission" date="2020-10" db="EMBL/GenBank/DDBJ databases">
        <title>Sequencing the genomes of 1000 actinobacteria strains.</title>
        <authorList>
            <person name="Klenk H.-P."/>
        </authorList>
    </citation>
    <scope>NUCLEOTIDE SEQUENCE [LARGE SCALE GENOMIC DNA]</scope>
    <source>
        <strain evidence="5 6">DSM 7307</strain>
    </source>
</reference>
<dbReference type="InterPro" id="IPR050469">
    <property type="entry name" value="Diguanylate_Cyclase"/>
</dbReference>
<dbReference type="Pfam" id="PF00990">
    <property type="entry name" value="GGDEF"/>
    <property type="match status" value="1"/>
</dbReference>
<dbReference type="InterPro" id="IPR043128">
    <property type="entry name" value="Rev_trsase/Diguanyl_cyclase"/>
</dbReference>
<keyword evidence="6" id="KW-1185">Reference proteome</keyword>
<keyword evidence="3" id="KW-0812">Transmembrane</keyword>
<dbReference type="PROSITE" id="PS50887">
    <property type="entry name" value="GGDEF"/>
    <property type="match status" value="1"/>
</dbReference>
<feature type="transmembrane region" description="Helical" evidence="3">
    <location>
        <begin position="6"/>
        <end position="28"/>
    </location>
</feature>
<evidence type="ECO:0000256" key="3">
    <source>
        <dbReference type="SAM" id="Phobius"/>
    </source>
</evidence>
<accession>A0ABR9IM26</accession>
<comment type="catalytic activity">
    <reaction evidence="2">
        <text>2 GTP = 3',3'-c-di-GMP + 2 diphosphate</text>
        <dbReference type="Rhea" id="RHEA:24898"/>
        <dbReference type="ChEBI" id="CHEBI:33019"/>
        <dbReference type="ChEBI" id="CHEBI:37565"/>
        <dbReference type="ChEBI" id="CHEBI:58805"/>
        <dbReference type="EC" id="2.7.7.65"/>
    </reaction>
</comment>
<feature type="domain" description="GGDEF" evidence="4">
    <location>
        <begin position="246"/>
        <end position="379"/>
    </location>
</feature>
<dbReference type="InterPro" id="IPR000160">
    <property type="entry name" value="GGDEF_dom"/>
</dbReference>
<dbReference type="PANTHER" id="PTHR45138">
    <property type="entry name" value="REGULATORY COMPONENTS OF SENSORY TRANSDUCTION SYSTEM"/>
    <property type="match status" value="1"/>
</dbReference>